<dbReference type="Proteomes" id="UP000240760">
    <property type="component" value="Unassembled WGS sequence"/>
</dbReference>
<dbReference type="AlphaFoldDB" id="A0A2T4BW34"/>
<sequence>MAVPSFVLLGPPALIPTLASNMHPHTGDDQLRRGQIIRSRAVLPSASLAVSSSHLFIQALPSLSDPVLRAPCFALHAPCLLVSLEKFRPLTDGRSLRTTLRHLSQNHPLQIPSTHCLLVLRPQRASSFLVEARRFSPDTSSLSAPPPLSPMSRETTETSPVPQGPLLAHSTPCGQPSLDRPSGVCRMQHPCNQTCAQGRLAGSRLSGAAISEEQLSDPFFPSLSSLSSFPSAVGRKQETGETVGFRRALPWVCGIRTPDAWRHLANCLNVTGACRQ</sequence>
<gene>
    <name evidence="2" type="ORF">M440DRAFT_133349</name>
</gene>
<feature type="region of interest" description="Disordered" evidence="1">
    <location>
        <begin position="137"/>
        <end position="173"/>
    </location>
</feature>
<proteinExistence type="predicted"/>
<evidence type="ECO:0000256" key="1">
    <source>
        <dbReference type="SAM" id="MobiDB-lite"/>
    </source>
</evidence>
<keyword evidence="3" id="KW-1185">Reference proteome</keyword>
<name>A0A2T4BW34_TRILO</name>
<accession>A0A2T4BW34</accession>
<evidence type="ECO:0000313" key="3">
    <source>
        <dbReference type="Proteomes" id="UP000240760"/>
    </source>
</evidence>
<reference evidence="2 3" key="1">
    <citation type="submission" date="2016-07" db="EMBL/GenBank/DDBJ databases">
        <title>Multiple horizontal gene transfer events from other fungi enriched the ability of initially mycotrophic Trichoderma (Ascomycota) to feed on dead plant biomass.</title>
        <authorList>
            <consortium name="DOE Joint Genome Institute"/>
            <person name="Aerts A."/>
            <person name="Atanasova L."/>
            <person name="Chenthamara K."/>
            <person name="Zhang J."/>
            <person name="Grujic M."/>
            <person name="Henrissat B."/>
            <person name="Kuo A."/>
            <person name="Salamov A."/>
            <person name="Lipzen A."/>
            <person name="Labutti K."/>
            <person name="Barry K."/>
            <person name="Miao Y."/>
            <person name="Rahimi M.J."/>
            <person name="Shen Q."/>
            <person name="Grigoriev I.V."/>
            <person name="Kubicek C.P."/>
            <person name="Druzhinina I.S."/>
        </authorList>
    </citation>
    <scope>NUCLEOTIDE SEQUENCE [LARGE SCALE GENOMIC DNA]</scope>
    <source>
        <strain evidence="2 3">ATCC 18648</strain>
    </source>
</reference>
<dbReference type="EMBL" id="KZ679138">
    <property type="protein sequence ID" value="PTB73529.1"/>
    <property type="molecule type" value="Genomic_DNA"/>
</dbReference>
<organism evidence="2 3">
    <name type="scientific">Trichoderma longibrachiatum ATCC 18648</name>
    <dbReference type="NCBI Taxonomy" id="983965"/>
    <lineage>
        <taxon>Eukaryota</taxon>
        <taxon>Fungi</taxon>
        <taxon>Dikarya</taxon>
        <taxon>Ascomycota</taxon>
        <taxon>Pezizomycotina</taxon>
        <taxon>Sordariomycetes</taxon>
        <taxon>Hypocreomycetidae</taxon>
        <taxon>Hypocreales</taxon>
        <taxon>Hypocreaceae</taxon>
        <taxon>Trichoderma</taxon>
    </lineage>
</organism>
<protein>
    <submittedName>
        <fullName evidence="2">Uncharacterized protein</fullName>
    </submittedName>
</protein>
<evidence type="ECO:0000313" key="2">
    <source>
        <dbReference type="EMBL" id="PTB73529.1"/>
    </source>
</evidence>